<dbReference type="OrthoDB" id="6305173at2"/>
<dbReference type="Proteomes" id="UP000439113">
    <property type="component" value="Unassembled WGS sequence"/>
</dbReference>
<proteinExistence type="predicted"/>
<dbReference type="Pfam" id="PF00353">
    <property type="entry name" value="HemolysinCabind"/>
    <property type="match status" value="4"/>
</dbReference>
<evidence type="ECO:0000313" key="2">
    <source>
        <dbReference type="Proteomes" id="UP000439113"/>
    </source>
</evidence>
<dbReference type="InterPro" id="IPR001343">
    <property type="entry name" value="Hemolysn_Ca-bd"/>
</dbReference>
<dbReference type="RefSeq" id="WP_155446990.1">
    <property type="nucleotide sequence ID" value="NZ_JAOQNR010000007.1"/>
</dbReference>
<name>A0A6N8DP13_RHOAC</name>
<dbReference type="PRINTS" id="PR00313">
    <property type="entry name" value="CABNDNGRPT"/>
</dbReference>
<sequence>MTTYVDQGLPHTFDASTVGFSNFTTSGQLLIADAQPSVDLINGEVVVGTPTINVTDSAGGNFFVTGANVNGENLTIANLGSALDNVWGSGAGETITLAQGPFVASGTGENASGHSTIIGGTDSVTHYANTLWGGNGSDVLWGGGLSAVHAGNGANQVLNGGQWSTSADTLYTASGNDVVNTWNGNDVIYGWNNDGTGQHWTDGNNTIFTGSGSDTIYSGAHTDIYGVAVGDTLHSGTGVTEVVGATVAGAMSNIVAGENNMYIGLGMGNASIEGGTGKLFVWNGEGSDTIKLGSADDVVNLTNTGSSSILGAAGNDTVNYWSSESNATVLAGTSTGTTVNIVDQGKAITGVTHNDGTTTFTFGNHSLTVDQNVHLTWGQAADLSDFNTFKNNT</sequence>
<dbReference type="InterPro" id="IPR011049">
    <property type="entry name" value="Serralysin-like_metalloprot_C"/>
</dbReference>
<accession>A0A6N8DP13</accession>
<organism evidence="1 2">
    <name type="scientific">Rhodoblastus acidophilus</name>
    <name type="common">Rhodopseudomonas acidophila</name>
    <dbReference type="NCBI Taxonomy" id="1074"/>
    <lineage>
        <taxon>Bacteria</taxon>
        <taxon>Pseudomonadati</taxon>
        <taxon>Pseudomonadota</taxon>
        <taxon>Alphaproteobacteria</taxon>
        <taxon>Hyphomicrobiales</taxon>
        <taxon>Rhodoblastaceae</taxon>
        <taxon>Rhodoblastus</taxon>
    </lineage>
</organism>
<dbReference type="EMBL" id="WNKS01000015">
    <property type="protein sequence ID" value="MTV32300.1"/>
    <property type="molecule type" value="Genomic_DNA"/>
</dbReference>
<dbReference type="SUPFAM" id="SSF51120">
    <property type="entry name" value="beta-Roll"/>
    <property type="match status" value="2"/>
</dbReference>
<comment type="caution">
    <text evidence="1">The sequence shown here is derived from an EMBL/GenBank/DDBJ whole genome shotgun (WGS) entry which is preliminary data.</text>
</comment>
<reference evidence="1 2" key="1">
    <citation type="submission" date="2019-11" db="EMBL/GenBank/DDBJ databases">
        <title>Whole-genome sequence of a Rhodoblastus acidophilus DSM 142.</title>
        <authorList>
            <person name="Kyndt J.A."/>
            <person name="Meyer T.E."/>
        </authorList>
    </citation>
    <scope>NUCLEOTIDE SEQUENCE [LARGE SCALE GENOMIC DNA]</scope>
    <source>
        <strain evidence="1 2">DSM 142</strain>
    </source>
</reference>
<evidence type="ECO:0008006" key="3">
    <source>
        <dbReference type="Google" id="ProtNLM"/>
    </source>
</evidence>
<dbReference type="AlphaFoldDB" id="A0A6N8DP13"/>
<evidence type="ECO:0000313" key="1">
    <source>
        <dbReference type="EMBL" id="MTV32300.1"/>
    </source>
</evidence>
<protein>
    <recommendedName>
        <fullName evidence="3">Calcium-binding protein</fullName>
    </recommendedName>
</protein>
<gene>
    <name evidence="1" type="ORF">GJ654_15025</name>
</gene>
<dbReference type="GO" id="GO:0005509">
    <property type="term" value="F:calcium ion binding"/>
    <property type="evidence" value="ECO:0007669"/>
    <property type="project" value="InterPro"/>
</dbReference>
<dbReference type="Gene3D" id="2.150.10.10">
    <property type="entry name" value="Serralysin-like metalloprotease, C-terminal"/>
    <property type="match status" value="1"/>
</dbReference>